<protein>
    <submittedName>
        <fullName evidence="4">DUF4328 domain-containing protein</fullName>
    </submittedName>
</protein>
<reference evidence="4 5" key="1">
    <citation type="submission" date="2020-10" db="EMBL/GenBank/DDBJ databases">
        <title>Connecting structure to function with the recovery of over 1000 high-quality activated sludge metagenome-assembled genomes encoding full-length rRNA genes using long-read sequencing.</title>
        <authorList>
            <person name="Singleton C.M."/>
            <person name="Petriglieri F."/>
            <person name="Kristensen J.M."/>
            <person name="Kirkegaard R.H."/>
            <person name="Michaelsen T.Y."/>
            <person name="Andersen M.H."/>
            <person name="Karst S.M."/>
            <person name="Dueholm M.S."/>
            <person name="Nielsen P.H."/>
            <person name="Albertsen M."/>
        </authorList>
    </citation>
    <scope>NUCLEOTIDE SEQUENCE [LARGE SCALE GENOMIC DNA]</scope>
    <source>
        <strain evidence="4">AalE_18-Q3-R2-46_BAT3C.188</strain>
    </source>
</reference>
<dbReference type="Proteomes" id="UP000718281">
    <property type="component" value="Unassembled WGS sequence"/>
</dbReference>
<feature type="domain" description="DUF4328" evidence="3">
    <location>
        <begin position="117"/>
        <end position="268"/>
    </location>
</feature>
<feature type="transmembrane region" description="Helical" evidence="1">
    <location>
        <begin position="236"/>
        <end position="264"/>
    </location>
</feature>
<dbReference type="InterPro" id="IPR018929">
    <property type="entry name" value="DUF2510"/>
</dbReference>
<dbReference type="AlphaFoldDB" id="A0A934X6H0"/>
<dbReference type="InterPro" id="IPR025565">
    <property type="entry name" value="DUF4328"/>
</dbReference>
<feature type="transmembrane region" description="Helical" evidence="1">
    <location>
        <begin position="209"/>
        <end position="229"/>
    </location>
</feature>
<evidence type="ECO:0000313" key="5">
    <source>
        <dbReference type="Proteomes" id="UP000718281"/>
    </source>
</evidence>
<evidence type="ECO:0000313" key="4">
    <source>
        <dbReference type="EMBL" id="MBK6302081.1"/>
    </source>
</evidence>
<evidence type="ECO:0000259" key="2">
    <source>
        <dbReference type="Pfam" id="PF10708"/>
    </source>
</evidence>
<keyword evidence="1" id="KW-0812">Transmembrane</keyword>
<gene>
    <name evidence="4" type="ORF">IPF40_13965</name>
</gene>
<sequence>MSTVPYDPAAAFPIGAPEGWRADPNLADTERFWDGLHWTDETRPSVRPGTYARTQQALAEGGRSGSRALGGVVQGLLTLCGLLAAALLLYTIIVFNALSVWRLQPTPAAEQEVDKLLLLSTLATWADLGLRTITGILFLVWLGIRYTDTRVDHRVLRRSTGVAIFSWIIPVLQLWWPAQAVKDLWHASRPDAARLGGVGARLPVPSVFFVWWPAWLLAGSGSTAVMTVLAQPQFELTWLIWGTISTGVQQLATLIAAWALIVIINQVEDHLVADDPTAAFDGNI</sequence>
<proteinExistence type="predicted"/>
<evidence type="ECO:0000259" key="3">
    <source>
        <dbReference type="Pfam" id="PF14219"/>
    </source>
</evidence>
<feature type="domain" description="DUF2510" evidence="2">
    <location>
        <begin position="19"/>
        <end position="47"/>
    </location>
</feature>
<accession>A0A934X6H0</accession>
<name>A0A934X6H0_9MICO</name>
<comment type="caution">
    <text evidence="4">The sequence shown here is derived from an EMBL/GenBank/DDBJ whole genome shotgun (WGS) entry which is preliminary data.</text>
</comment>
<organism evidence="4 5">
    <name type="scientific">Candidatus Phosphoribacter hodrii</name>
    <dbReference type="NCBI Taxonomy" id="2953743"/>
    <lineage>
        <taxon>Bacteria</taxon>
        <taxon>Bacillati</taxon>
        <taxon>Actinomycetota</taxon>
        <taxon>Actinomycetes</taxon>
        <taxon>Micrococcales</taxon>
        <taxon>Dermatophilaceae</taxon>
        <taxon>Candidatus Phosphoribacter</taxon>
    </lineage>
</organism>
<evidence type="ECO:0000256" key="1">
    <source>
        <dbReference type="SAM" id="Phobius"/>
    </source>
</evidence>
<dbReference type="Pfam" id="PF14219">
    <property type="entry name" value="DUF4328"/>
    <property type="match status" value="1"/>
</dbReference>
<dbReference type="EMBL" id="JADIXZ010000007">
    <property type="protein sequence ID" value="MBK6302081.1"/>
    <property type="molecule type" value="Genomic_DNA"/>
</dbReference>
<keyword evidence="1" id="KW-0472">Membrane</keyword>
<dbReference type="Pfam" id="PF10708">
    <property type="entry name" value="DUF2510"/>
    <property type="match status" value="1"/>
</dbReference>
<keyword evidence="1" id="KW-1133">Transmembrane helix</keyword>
<feature type="transmembrane region" description="Helical" evidence="1">
    <location>
        <begin position="118"/>
        <end position="143"/>
    </location>
</feature>
<feature type="transmembrane region" description="Helical" evidence="1">
    <location>
        <begin position="76"/>
        <end position="98"/>
    </location>
</feature>